<dbReference type="InterPro" id="IPR000462">
    <property type="entry name" value="CDP-OH_P_trans"/>
</dbReference>
<dbReference type="InterPro" id="IPR054868">
    <property type="entry name" value="archin_ph_syn"/>
</dbReference>
<dbReference type="Gene3D" id="1.20.120.1760">
    <property type="match status" value="1"/>
</dbReference>
<comment type="similarity">
    <text evidence="2">Belongs to the CDP-alcohol phosphatidyltransferase class-I family.</text>
</comment>
<dbReference type="InterPro" id="IPR043130">
    <property type="entry name" value="CDP-OH_PTrfase_TM_dom"/>
</dbReference>
<dbReference type="Proteomes" id="UP000003980">
    <property type="component" value="Unassembled WGS sequence"/>
</dbReference>
<dbReference type="HOGENOM" id="CLU_080384_1_0_2"/>
<sequence>MITNFRSASKKVLRPLAYALVRAGLTGNQVTALGLLTSFIYLLVILLTKNVLLSAVLLSISSLLDALDGEVARMRGSAGPRGSFLDSTFDRIEDTVFISSLVLLGFHPLLTSLLVGVTLTISYLRAKAESLGIKAEGRGLVERGERLILVFLILVLYPFFFDASLALYYLLLLGSLATVVQRFHLIFSAVPK</sequence>
<proteinExistence type="inferred from homology"/>
<evidence type="ECO:0000313" key="5">
    <source>
        <dbReference type="Proteomes" id="UP000003980"/>
    </source>
</evidence>
<dbReference type="PROSITE" id="PS00379">
    <property type="entry name" value="CDP_ALCOHOL_P_TRANSF"/>
    <property type="match status" value="1"/>
</dbReference>
<reference evidence="4 5" key="1">
    <citation type="submission" date="2012-01" db="EMBL/GenBank/DDBJ databases">
        <title>Improved High-Quality Draft sequence of Metallosphaera yellowstonensis MK1.</title>
        <authorList>
            <consortium name="US DOE Joint Genome Institute"/>
            <person name="Lucas S."/>
            <person name="Han J."/>
            <person name="Cheng J.-F."/>
            <person name="Goodwin L."/>
            <person name="Pitluck S."/>
            <person name="Peters L."/>
            <person name="Teshima H."/>
            <person name="Detter J.C."/>
            <person name="Han C."/>
            <person name="Tapia R."/>
            <person name="Land M."/>
            <person name="Hauser L."/>
            <person name="Kyrpides N."/>
            <person name="Kozubal M."/>
            <person name="Macur R.E."/>
            <person name="Jay Z."/>
            <person name="Inskeep W."/>
            <person name="Woyke T."/>
        </authorList>
    </citation>
    <scope>NUCLEOTIDE SEQUENCE [LARGE SCALE GENOMIC DNA]</scope>
    <source>
        <strain evidence="4 5">MK1</strain>
    </source>
</reference>
<evidence type="ECO:0000313" key="4">
    <source>
        <dbReference type="EMBL" id="EHP68790.1"/>
    </source>
</evidence>
<evidence type="ECO:0000256" key="1">
    <source>
        <dbReference type="ARBA" id="ARBA00022679"/>
    </source>
</evidence>
<dbReference type="GO" id="GO:0016780">
    <property type="term" value="F:phosphotransferase activity, for other substituted phosphate groups"/>
    <property type="evidence" value="ECO:0007669"/>
    <property type="project" value="InterPro"/>
</dbReference>
<feature type="transmembrane region" description="Helical" evidence="3">
    <location>
        <begin position="96"/>
        <end position="124"/>
    </location>
</feature>
<keyword evidence="3" id="KW-0812">Transmembrane</keyword>
<dbReference type="GO" id="GO:0008654">
    <property type="term" value="P:phospholipid biosynthetic process"/>
    <property type="evidence" value="ECO:0007669"/>
    <property type="project" value="InterPro"/>
</dbReference>
<dbReference type="AlphaFoldDB" id="H2C9G4"/>
<name>H2C9G4_9CREN</name>
<feature type="transmembrane region" description="Helical" evidence="3">
    <location>
        <begin position="39"/>
        <end position="64"/>
    </location>
</feature>
<dbReference type="RefSeq" id="WP_009075583.1">
    <property type="nucleotide sequence ID" value="NZ_JH597770.1"/>
</dbReference>
<evidence type="ECO:0000256" key="2">
    <source>
        <dbReference type="RuleBase" id="RU003750"/>
    </source>
</evidence>
<organism evidence="4 5">
    <name type="scientific">Metallosphaera yellowstonensis MK1</name>
    <dbReference type="NCBI Taxonomy" id="671065"/>
    <lineage>
        <taxon>Archaea</taxon>
        <taxon>Thermoproteota</taxon>
        <taxon>Thermoprotei</taxon>
        <taxon>Sulfolobales</taxon>
        <taxon>Sulfolobaceae</taxon>
        <taxon>Metallosphaera</taxon>
    </lineage>
</organism>
<dbReference type="NCBIfam" id="NF040950">
    <property type="entry name" value="archin_ph_syn"/>
    <property type="match status" value="1"/>
</dbReference>
<dbReference type="InterPro" id="IPR048254">
    <property type="entry name" value="CDP_ALCOHOL_P_TRANSF_CS"/>
</dbReference>
<feature type="transmembrane region" description="Helical" evidence="3">
    <location>
        <begin position="144"/>
        <end position="161"/>
    </location>
</feature>
<keyword evidence="3" id="KW-0472">Membrane</keyword>
<keyword evidence="5" id="KW-1185">Reference proteome</keyword>
<gene>
    <name evidence="4" type="ORF">MetMK1DRAFT_00032350</name>
</gene>
<keyword evidence="3" id="KW-1133">Transmembrane helix</keyword>
<dbReference type="Pfam" id="PF01066">
    <property type="entry name" value="CDP-OH_P_transf"/>
    <property type="match status" value="1"/>
</dbReference>
<protein>
    <submittedName>
        <fullName evidence="4">Phosphatidylglycerophosphate synthase</fullName>
    </submittedName>
</protein>
<dbReference type="OrthoDB" id="9904at2157"/>
<keyword evidence="1 2" id="KW-0808">Transferase</keyword>
<dbReference type="GO" id="GO:0016020">
    <property type="term" value="C:membrane"/>
    <property type="evidence" value="ECO:0007669"/>
    <property type="project" value="InterPro"/>
</dbReference>
<dbReference type="EMBL" id="JH597770">
    <property type="protein sequence ID" value="EHP68790.1"/>
    <property type="molecule type" value="Genomic_DNA"/>
</dbReference>
<evidence type="ECO:0000256" key="3">
    <source>
        <dbReference type="SAM" id="Phobius"/>
    </source>
</evidence>
<dbReference type="STRING" id="671065.MetMK1DRAFT_00032350"/>
<accession>H2C9G4</accession>
<dbReference type="eggNOG" id="arCOG00670">
    <property type="taxonomic scope" value="Archaea"/>
</dbReference>